<name>A0A727HWI6_SALET</name>
<reference evidence="2" key="1">
    <citation type="journal article" date="2018" name="Genome Biol.">
        <title>SKESA: strategic k-mer extension for scrupulous assemblies.</title>
        <authorList>
            <person name="Souvorov A."/>
            <person name="Agarwala R."/>
            <person name="Lipman D.J."/>
        </authorList>
    </citation>
    <scope>NUCLEOTIDE SEQUENCE</scope>
    <source>
        <strain evidence="2">Salmonella enterica</strain>
    </source>
</reference>
<accession>A0A727HWI6</accession>
<evidence type="ECO:0000313" key="4">
    <source>
        <dbReference type="EMBL" id="HAF7196005.1"/>
    </source>
</evidence>
<dbReference type="EMBL" id="DAAWBQ010000153">
    <property type="protein sequence ID" value="HAF7196005.1"/>
    <property type="molecule type" value="Genomic_DNA"/>
</dbReference>
<dbReference type="AlphaFoldDB" id="A0A727HWI6"/>
<dbReference type="RefSeq" id="WP_154806118.1">
    <property type="nucleotide sequence ID" value="NZ_CP063140.1"/>
</dbReference>
<gene>
    <name evidence="2" type="ORF">G3V22_004428</name>
    <name evidence="3" type="ORF">G9X08_004563</name>
    <name evidence="4" type="ORF">G9X10_004523</name>
</gene>
<keyword evidence="1" id="KW-0732">Signal</keyword>
<evidence type="ECO:0000313" key="3">
    <source>
        <dbReference type="EMBL" id="HAF7186983.1"/>
    </source>
</evidence>
<feature type="signal peptide" evidence="1">
    <location>
        <begin position="1"/>
        <end position="25"/>
    </location>
</feature>
<sequence>MKKIKEIFIILSFALLVSFSTPAFAYFCEMNPDVPSHQCEKICGGAGIMGILGYLTCL</sequence>
<organism evidence="2">
    <name type="scientific">Salmonella enterica subsp. enterica serovar Napoli</name>
    <dbReference type="NCBI Taxonomy" id="1151001"/>
    <lineage>
        <taxon>Bacteria</taxon>
        <taxon>Pseudomonadati</taxon>
        <taxon>Pseudomonadota</taxon>
        <taxon>Gammaproteobacteria</taxon>
        <taxon>Enterobacterales</taxon>
        <taxon>Enterobacteriaceae</taxon>
        <taxon>Salmonella</taxon>
    </lineage>
</organism>
<evidence type="ECO:0000313" key="2">
    <source>
        <dbReference type="EMBL" id="HAE1855408.1"/>
    </source>
</evidence>
<comment type="caution">
    <text evidence="2">The sequence shown here is derived from an EMBL/GenBank/DDBJ whole genome shotgun (WGS) entry which is preliminary data.</text>
</comment>
<evidence type="ECO:0000256" key="1">
    <source>
        <dbReference type="SAM" id="SignalP"/>
    </source>
</evidence>
<dbReference type="EMBL" id="DAAWBK010000302">
    <property type="protein sequence ID" value="HAF7186983.1"/>
    <property type="molecule type" value="Genomic_DNA"/>
</dbReference>
<protein>
    <submittedName>
        <fullName evidence="2">Uncharacterized protein</fullName>
    </submittedName>
</protein>
<reference evidence="2" key="2">
    <citation type="submission" date="2018-07" db="EMBL/GenBank/DDBJ databases">
        <authorList>
            <consortium name="NCBI Pathogen Detection Project"/>
        </authorList>
    </citation>
    <scope>NUCLEOTIDE SEQUENCE</scope>
    <source>
        <strain evidence="2">Salmonella enterica</strain>
    </source>
</reference>
<proteinExistence type="predicted"/>
<dbReference type="EMBL" id="DAARCN010000139">
    <property type="protein sequence ID" value="HAE1855408.1"/>
    <property type="molecule type" value="Genomic_DNA"/>
</dbReference>
<feature type="chain" id="PRO_5036395791" evidence="1">
    <location>
        <begin position="26"/>
        <end position="58"/>
    </location>
</feature>